<evidence type="ECO:0000256" key="3">
    <source>
        <dbReference type="ARBA" id="ARBA00010428"/>
    </source>
</evidence>
<accession>A0A377LN40</accession>
<dbReference type="PANTHER" id="PTHR40659">
    <property type="entry name" value="NICKEL/COBALT EFFLUX SYSTEM RCNA"/>
    <property type="match status" value="1"/>
</dbReference>
<dbReference type="EMBL" id="UGJB01000003">
    <property type="protein sequence ID" value="STQ07624.1"/>
    <property type="molecule type" value="Genomic_DNA"/>
</dbReference>
<evidence type="ECO:0000256" key="7">
    <source>
        <dbReference type="ARBA" id="ARBA00022596"/>
    </source>
</evidence>
<keyword evidence="7" id="KW-0533">Nickel</keyword>
<comment type="similarity">
    <text evidence="3">Belongs to the NiCoT transporter (TC 2.A.52) family. RcnA subfamily.</text>
</comment>
<proteinExistence type="inferred from homology"/>
<dbReference type="PANTHER" id="PTHR40659:SF1">
    <property type="entry name" value="NICKEL_COBALT EFFLUX SYSTEM RCNA"/>
    <property type="match status" value="1"/>
</dbReference>
<dbReference type="Pfam" id="PF03824">
    <property type="entry name" value="NicO"/>
    <property type="match status" value="1"/>
</dbReference>
<keyword evidence="6" id="KW-1003">Cell membrane</keyword>
<reference evidence="15 16" key="1">
    <citation type="submission" date="2018-06" db="EMBL/GenBank/DDBJ databases">
        <authorList>
            <consortium name="Pathogen Informatics"/>
            <person name="Doyle S."/>
        </authorList>
    </citation>
    <scope>NUCLEOTIDE SEQUENCE [LARGE SCALE GENOMIC DNA]</scope>
    <source>
        <strain evidence="15 16">NCTC10005</strain>
    </source>
</reference>
<keyword evidence="13" id="KW-0170">Cobalt</keyword>
<feature type="transmembrane region" description="Helical" evidence="14">
    <location>
        <begin position="12"/>
        <end position="31"/>
    </location>
</feature>
<keyword evidence="8 14" id="KW-0812">Transmembrane</keyword>
<evidence type="ECO:0000256" key="2">
    <source>
        <dbReference type="ARBA" id="ARBA00004651"/>
    </source>
</evidence>
<dbReference type="Proteomes" id="UP000255106">
    <property type="component" value="Unassembled WGS sequence"/>
</dbReference>
<keyword evidence="9 14" id="KW-1133">Transmembrane helix</keyword>
<dbReference type="GO" id="GO:0015099">
    <property type="term" value="F:nickel cation transmembrane transporter activity"/>
    <property type="evidence" value="ECO:0007669"/>
    <property type="project" value="UniProtKB-UniRule"/>
</dbReference>
<gene>
    <name evidence="15" type="primary">rcnA_1</name>
    <name evidence="15" type="ORF">NCTC10005_00254</name>
</gene>
<evidence type="ECO:0000256" key="6">
    <source>
        <dbReference type="ARBA" id="ARBA00022475"/>
    </source>
</evidence>
<evidence type="ECO:0000256" key="1">
    <source>
        <dbReference type="ARBA" id="ARBA00002510"/>
    </source>
</evidence>
<dbReference type="GO" id="GO:0006824">
    <property type="term" value="P:cobalt ion transport"/>
    <property type="evidence" value="ECO:0007669"/>
    <property type="project" value="UniProtKB-KW"/>
</dbReference>
<comment type="function">
    <text evidence="1">Efflux system for nickel and cobalt.</text>
</comment>
<dbReference type="GO" id="GO:0046583">
    <property type="term" value="F:monoatomic cation efflux transmembrane transporter activity"/>
    <property type="evidence" value="ECO:0007669"/>
    <property type="project" value="TreeGrafter"/>
</dbReference>
<evidence type="ECO:0000256" key="4">
    <source>
        <dbReference type="ARBA" id="ARBA00022426"/>
    </source>
</evidence>
<dbReference type="InterPro" id="IPR011541">
    <property type="entry name" value="Ni/Co_transpt_high_affinity"/>
</dbReference>
<evidence type="ECO:0000313" key="15">
    <source>
        <dbReference type="EMBL" id="STQ07624.1"/>
    </source>
</evidence>
<keyword evidence="5 14" id="KW-0813">Transport</keyword>
<evidence type="ECO:0000256" key="9">
    <source>
        <dbReference type="ARBA" id="ARBA00022989"/>
    </source>
</evidence>
<organism evidence="15 16">
    <name type="scientific">Enterobacter cloacae</name>
    <dbReference type="NCBI Taxonomy" id="550"/>
    <lineage>
        <taxon>Bacteria</taxon>
        <taxon>Pseudomonadati</taxon>
        <taxon>Pseudomonadota</taxon>
        <taxon>Gammaproteobacteria</taxon>
        <taxon>Enterobacterales</taxon>
        <taxon>Enterobacteriaceae</taxon>
        <taxon>Enterobacter</taxon>
        <taxon>Enterobacter cloacae complex</taxon>
    </lineage>
</organism>
<dbReference type="AlphaFoldDB" id="A0A377LN40"/>
<dbReference type="GO" id="GO:0010045">
    <property type="term" value="P:response to nickel cation"/>
    <property type="evidence" value="ECO:0007669"/>
    <property type="project" value="TreeGrafter"/>
</dbReference>
<evidence type="ECO:0000256" key="12">
    <source>
        <dbReference type="ARBA" id="ARBA00023136"/>
    </source>
</evidence>
<protein>
    <recommendedName>
        <fullName evidence="14">Nickel/cobalt efflux system</fullName>
    </recommendedName>
</protein>
<dbReference type="GO" id="GO:0032025">
    <property type="term" value="P:response to cobalt ion"/>
    <property type="evidence" value="ECO:0007669"/>
    <property type="project" value="TreeGrafter"/>
</dbReference>
<evidence type="ECO:0000256" key="14">
    <source>
        <dbReference type="RuleBase" id="RU362101"/>
    </source>
</evidence>
<comment type="subcellular location">
    <subcellularLocation>
        <location evidence="2 14">Cell membrane</location>
        <topology evidence="2 14">Multi-pass membrane protein</topology>
    </subcellularLocation>
</comment>
<keyword evidence="11" id="KW-0921">Nickel transport</keyword>
<keyword evidence="10" id="KW-0406">Ion transport</keyword>
<evidence type="ECO:0000256" key="10">
    <source>
        <dbReference type="ARBA" id="ARBA00023065"/>
    </source>
</evidence>
<keyword evidence="4" id="KW-0171">Cobalt transport</keyword>
<evidence type="ECO:0000256" key="13">
    <source>
        <dbReference type="ARBA" id="ARBA00023285"/>
    </source>
</evidence>
<evidence type="ECO:0000256" key="5">
    <source>
        <dbReference type="ARBA" id="ARBA00022448"/>
    </source>
</evidence>
<comment type="caution">
    <text evidence="14">Lacks conserved residue(s) required for the propagation of feature annotation.</text>
</comment>
<dbReference type="GO" id="GO:0005886">
    <property type="term" value="C:plasma membrane"/>
    <property type="evidence" value="ECO:0007669"/>
    <property type="project" value="UniProtKB-SubCell"/>
</dbReference>
<evidence type="ECO:0000313" key="16">
    <source>
        <dbReference type="Proteomes" id="UP000255106"/>
    </source>
</evidence>
<dbReference type="InterPro" id="IPR051224">
    <property type="entry name" value="NiCoT_RcnA"/>
</dbReference>
<keyword evidence="12 14" id="KW-0472">Membrane</keyword>
<name>A0A377LN40_ENTCL</name>
<evidence type="ECO:0000256" key="8">
    <source>
        <dbReference type="ARBA" id="ARBA00022692"/>
    </source>
</evidence>
<sequence>MTDFSTLLQQGVANAWLFIPSAILLGALHGLEPGHSKTMMAAFIVAIRERSSKRYYWGLPRQFLIRLLSGSLRSAECISVRNSLLNQPNPGFS</sequence>
<evidence type="ECO:0000256" key="11">
    <source>
        <dbReference type="ARBA" id="ARBA00023112"/>
    </source>
</evidence>